<dbReference type="Proteomes" id="UP000254266">
    <property type="component" value="Unassembled WGS sequence"/>
</dbReference>
<proteinExistence type="predicted"/>
<reference evidence="1 2" key="1">
    <citation type="journal article" date="2018" name="ISME J.">
        <title>Endosymbiont genomes yield clues of tubeworm success.</title>
        <authorList>
            <person name="Li Y."/>
            <person name="Liles M.R."/>
            <person name="Halanych K.M."/>
        </authorList>
    </citation>
    <scope>NUCLEOTIDE SEQUENCE [LARGE SCALE GENOMIC DNA]</scope>
    <source>
        <strain evidence="1">A1464</strain>
    </source>
</reference>
<evidence type="ECO:0000313" key="1">
    <source>
        <dbReference type="EMBL" id="RDH85982.1"/>
    </source>
</evidence>
<name>A0A370DM48_9GAMM</name>
<protein>
    <submittedName>
        <fullName evidence="1">Uncharacterized protein</fullName>
    </submittedName>
</protein>
<keyword evidence="2" id="KW-1185">Reference proteome</keyword>
<comment type="caution">
    <text evidence="1">The sequence shown here is derived from an EMBL/GenBank/DDBJ whole genome shotgun (WGS) entry which is preliminary data.</text>
</comment>
<sequence length="116" mass="13083">MQHITDFELLNELEANSVLFILFGGAQHNVFTLLVVKAYIDGMNIAEEVRAFSLKQLAQAMEQPCTMRKESCDLKLLIPVKNHTTIRNHCTVTLTPPSGLNIGPFTPPFYPDMHKK</sequence>
<evidence type="ECO:0000313" key="2">
    <source>
        <dbReference type="Proteomes" id="UP000254266"/>
    </source>
</evidence>
<dbReference type="EMBL" id="QFXC01000002">
    <property type="protein sequence ID" value="RDH85982.1"/>
    <property type="molecule type" value="Genomic_DNA"/>
</dbReference>
<gene>
    <name evidence="1" type="ORF">DIZ80_00470</name>
</gene>
<dbReference type="AlphaFoldDB" id="A0A370DM48"/>
<organism evidence="1 2">
    <name type="scientific">endosymbiont of Galathealinum brachiosum</name>
    <dbReference type="NCBI Taxonomy" id="2200906"/>
    <lineage>
        <taxon>Bacteria</taxon>
        <taxon>Pseudomonadati</taxon>
        <taxon>Pseudomonadota</taxon>
        <taxon>Gammaproteobacteria</taxon>
        <taxon>sulfur-oxidizing symbionts</taxon>
    </lineage>
</organism>
<accession>A0A370DM48</accession>